<dbReference type="InterPro" id="IPR006089">
    <property type="entry name" value="Acyl-CoA_DH_CS"/>
</dbReference>
<comment type="similarity">
    <text evidence="2">Belongs to the acyl-CoA dehydrogenase family.</text>
</comment>
<dbReference type="EMBL" id="CAEZYK010000016">
    <property type="protein sequence ID" value="CAB4718720.1"/>
    <property type="molecule type" value="Genomic_DNA"/>
</dbReference>
<gene>
    <name evidence="9" type="ORF">UFOPK2683_00452</name>
    <name evidence="10" type="ORF">UFOPK3605_01479</name>
    <name evidence="11" type="ORF">UFOPK3897_00940</name>
    <name evidence="12" type="ORF">UFOPK4121_00616</name>
</gene>
<dbReference type="InterPro" id="IPR006091">
    <property type="entry name" value="Acyl-CoA_Oxase/DH_mid-dom"/>
</dbReference>
<dbReference type="Gene3D" id="1.10.540.10">
    <property type="entry name" value="Acyl-CoA dehydrogenase/oxidase, N-terminal domain"/>
    <property type="match status" value="1"/>
</dbReference>
<dbReference type="InterPro" id="IPR037069">
    <property type="entry name" value="AcylCoA_DH/ox_N_sf"/>
</dbReference>
<name>A0A6J6R4A0_9ZZZZ</name>
<dbReference type="Gene3D" id="2.40.110.10">
    <property type="entry name" value="Butyryl-CoA Dehydrogenase, subunit A, domain 2"/>
    <property type="match status" value="1"/>
</dbReference>
<dbReference type="PANTHER" id="PTHR43884:SF12">
    <property type="entry name" value="ISOVALERYL-COA DEHYDROGENASE, MITOCHONDRIAL-RELATED"/>
    <property type="match status" value="1"/>
</dbReference>
<evidence type="ECO:0000256" key="4">
    <source>
        <dbReference type="ARBA" id="ARBA00022827"/>
    </source>
</evidence>
<dbReference type="PANTHER" id="PTHR43884">
    <property type="entry name" value="ACYL-COA DEHYDROGENASE"/>
    <property type="match status" value="1"/>
</dbReference>
<dbReference type="SUPFAM" id="SSF47203">
    <property type="entry name" value="Acyl-CoA dehydrogenase C-terminal domain-like"/>
    <property type="match status" value="1"/>
</dbReference>
<dbReference type="InterPro" id="IPR013786">
    <property type="entry name" value="AcylCoA_DH/ox_N"/>
</dbReference>
<feature type="domain" description="Acyl-CoA oxidase/dehydrogenase middle" evidence="7">
    <location>
        <begin position="146"/>
        <end position="241"/>
    </location>
</feature>
<dbReference type="AlphaFoldDB" id="A0A6J6R4A0"/>
<evidence type="ECO:0000259" key="7">
    <source>
        <dbReference type="Pfam" id="PF02770"/>
    </source>
</evidence>
<evidence type="ECO:0000313" key="10">
    <source>
        <dbReference type="EMBL" id="CAB4917263.1"/>
    </source>
</evidence>
<dbReference type="InterPro" id="IPR046373">
    <property type="entry name" value="Acyl-CoA_Oxase/DH_mid-dom_sf"/>
</dbReference>
<dbReference type="Gene3D" id="1.20.140.10">
    <property type="entry name" value="Butyryl-CoA Dehydrogenase, subunit A, domain 3"/>
    <property type="match status" value="1"/>
</dbReference>
<evidence type="ECO:0000313" key="11">
    <source>
        <dbReference type="EMBL" id="CAB4978202.1"/>
    </source>
</evidence>
<dbReference type="Pfam" id="PF02771">
    <property type="entry name" value="Acyl-CoA_dh_N"/>
    <property type="match status" value="1"/>
</dbReference>
<evidence type="ECO:0000256" key="3">
    <source>
        <dbReference type="ARBA" id="ARBA00022630"/>
    </source>
</evidence>
<evidence type="ECO:0000313" key="12">
    <source>
        <dbReference type="EMBL" id="CAB5020365.1"/>
    </source>
</evidence>
<evidence type="ECO:0000256" key="2">
    <source>
        <dbReference type="ARBA" id="ARBA00009347"/>
    </source>
</evidence>
<feature type="domain" description="Acyl-CoA dehydrogenase/oxidase C-terminal" evidence="6">
    <location>
        <begin position="262"/>
        <end position="406"/>
    </location>
</feature>
<dbReference type="GO" id="GO:0046359">
    <property type="term" value="P:butyrate catabolic process"/>
    <property type="evidence" value="ECO:0007669"/>
    <property type="project" value="TreeGrafter"/>
</dbReference>
<dbReference type="InterPro" id="IPR009075">
    <property type="entry name" value="AcylCo_DH/oxidase_C"/>
</dbReference>
<evidence type="ECO:0000313" key="9">
    <source>
        <dbReference type="EMBL" id="CAB4718720.1"/>
    </source>
</evidence>
<evidence type="ECO:0000259" key="8">
    <source>
        <dbReference type="Pfam" id="PF02771"/>
    </source>
</evidence>
<keyword evidence="3" id="KW-0285">Flavoprotein</keyword>
<dbReference type="FunFam" id="1.20.140.10:FF:000001">
    <property type="entry name" value="Acyl-CoA dehydrogenase"/>
    <property type="match status" value="1"/>
</dbReference>
<evidence type="ECO:0000256" key="1">
    <source>
        <dbReference type="ARBA" id="ARBA00001974"/>
    </source>
</evidence>
<dbReference type="EMBL" id="CAFBMM010000110">
    <property type="protein sequence ID" value="CAB4917263.1"/>
    <property type="molecule type" value="Genomic_DNA"/>
</dbReference>
<dbReference type="SUPFAM" id="SSF56645">
    <property type="entry name" value="Acyl-CoA dehydrogenase NM domain-like"/>
    <property type="match status" value="1"/>
</dbReference>
<dbReference type="PIRSF" id="PIRSF016578">
    <property type="entry name" value="HsaA"/>
    <property type="match status" value="1"/>
</dbReference>
<feature type="domain" description="Acyl-CoA dehydrogenase/oxidase N-terminal" evidence="8">
    <location>
        <begin position="30"/>
        <end position="142"/>
    </location>
</feature>
<protein>
    <submittedName>
        <fullName evidence="9">Unannotated protein</fullName>
    </submittedName>
</protein>
<reference evidence="9" key="1">
    <citation type="submission" date="2020-05" db="EMBL/GenBank/DDBJ databases">
        <authorList>
            <person name="Chiriac C."/>
            <person name="Salcher M."/>
            <person name="Ghai R."/>
            <person name="Kavagutti S V."/>
        </authorList>
    </citation>
    <scope>NUCLEOTIDE SEQUENCE</scope>
</reference>
<evidence type="ECO:0000256" key="5">
    <source>
        <dbReference type="ARBA" id="ARBA00023002"/>
    </source>
</evidence>
<sequence>MTVLGETIACPPEPVFATTLRDMNDPFAENEDQQALRTLARDVAMRDLAPMARHWDETEEFPEGSWEAIRKAGLFGITVDEKYGGHGFGDIEAAIVLEELGRVDVSSAILAQLTFNGPPRAIQHLGSEEMKERWLPMAASGEALFCIGISETEAGSAVTQMRARLTPDGNGYRLNGYKNYVTGGHRARVCLVWCRFPGSEGAKGIGAVLVDLESDGVTIAGTHVKMGLRGTSEAELAFDDVRIEPEDVLSVGDATSSETFKTLIAHINHERCGNAAMCVGAAQGSLEYAIGYMNERTIGGKPIAELQGLQWKIADMATQIEGARLLLLRAVHLAGPHGTPPALETAMAKSAANLAAKFVCDEAIQLLGGYGYSREYPVERAYRDIRGLCIGAGTVEIQRNFIGSQVLRGAVPASAGWRK</sequence>
<accession>A0A6J6R4A0</accession>
<dbReference type="InterPro" id="IPR009100">
    <property type="entry name" value="AcylCoA_DH/oxidase_NM_dom_sf"/>
</dbReference>
<evidence type="ECO:0000259" key="6">
    <source>
        <dbReference type="Pfam" id="PF00441"/>
    </source>
</evidence>
<dbReference type="EMBL" id="CAFBPQ010000013">
    <property type="protein sequence ID" value="CAB5020365.1"/>
    <property type="molecule type" value="Genomic_DNA"/>
</dbReference>
<organism evidence="9">
    <name type="scientific">freshwater metagenome</name>
    <dbReference type="NCBI Taxonomy" id="449393"/>
    <lineage>
        <taxon>unclassified sequences</taxon>
        <taxon>metagenomes</taxon>
        <taxon>ecological metagenomes</taxon>
    </lineage>
</organism>
<dbReference type="GO" id="GO:0033539">
    <property type="term" value="P:fatty acid beta-oxidation using acyl-CoA dehydrogenase"/>
    <property type="evidence" value="ECO:0007669"/>
    <property type="project" value="TreeGrafter"/>
</dbReference>
<keyword evidence="5" id="KW-0560">Oxidoreductase</keyword>
<dbReference type="InterPro" id="IPR036250">
    <property type="entry name" value="AcylCo_DH-like_C"/>
</dbReference>
<dbReference type="Pfam" id="PF00441">
    <property type="entry name" value="Acyl-CoA_dh_1"/>
    <property type="match status" value="1"/>
</dbReference>
<comment type="cofactor">
    <cofactor evidence="1">
        <name>FAD</name>
        <dbReference type="ChEBI" id="CHEBI:57692"/>
    </cofactor>
</comment>
<dbReference type="GO" id="GO:0003995">
    <property type="term" value="F:acyl-CoA dehydrogenase activity"/>
    <property type="evidence" value="ECO:0007669"/>
    <property type="project" value="InterPro"/>
</dbReference>
<dbReference type="PROSITE" id="PS00073">
    <property type="entry name" value="ACYL_COA_DH_2"/>
    <property type="match status" value="1"/>
</dbReference>
<dbReference type="Pfam" id="PF02770">
    <property type="entry name" value="Acyl-CoA_dh_M"/>
    <property type="match status" value="1"/>
</dbReference>
<proteinExistence type="inferred from homology"/>
<dbReference type="GO" id="GO:0050660">
    <property type="term" value="F:flavin adenine dinucleotide binding"/>
    <property type="evidence" value="ECO:0007669"/>
    <property type="project" value="InterPro"/>
</dbReference>
<keyword evidence="4" id="KW-0274">FAD</keyword>
<dbReference type="EMBL" id="CAFBOF010000018">
    <property type="protein sequence ID" value="CAB4978202.1"/>
    <property type="molecule type" value="Genomic_DNA"/>
</dbReference>